<reference evidence="4" key="2">
    <citation type="submission" date="2015-03" db="EMBL/GenBank/DDBJ databases">
        <authorList>
            <consortium name="Pathogen Informatics"/>
        </authorList>
    </citation>
    <scope>NUCLEOTIDE SEQUENCE [LARGE SCALE GENOMIC DNA]</scope>
    <source>
        <strain evidence="4">A125KOH2</strain>
    </source>
</reference>
<evidence type="ECO:0000313" key="3">
    <source>
        <dbReference type="Proteomes" id="UP000044625"/>
    </source>
</evidence>
<reference evidence="2 3" key="1">
    <citation type="submission" date="2015-03" db="EMBL/GenBank/DDBJ databases">
        <authorList>
            <consortium name="Pathogen Informatics"/>
            <person name="Murphy D."/>
        </authorList>
    </citation>
    <scope>NUCLEOTIDE SEQUENCE [LARGE SCALE GENOMIC DNA]</scope>
    <source>
        <strain evidence="2">Type strain: CIP110230</strain>
        <strain evidence="3">type strain: CIP110230</strain>
    </source>
</reference>
<reference evidence="1" key="3">
    <citation type="submission" date="2015-03" db="EMBL/GenBank/DDBJ databases">
        <authorList>
            <person name="Murphy D."/>
        </authorList>
    </citation>
    <scope>NUCLEOTIDE SEQUENCE [LARGE SCALE GENOMIC DNA]</scope>
    <source>
        <strain evidence="1">A125KOH2</strain>
    </source>
</reference>
<protein>
    <submittedName>
        <fullName evidence="1">Uncharacterized protein</fullName>
    </submittedName>
</protein>
<dbReference type="Proteomes" id="UP000044625">
    <property type="component" value="Unassembled WGS sequence"/>
</dbReference>
<accession>A0A0T9R842</accession>
<evidence type="ECO:0000313" key="4">
    <source>
        <dbReference type="Proteomes" id="UP000045840"/>
    </source>
</evidence>
<keyword evidence="3" id="KW-1185">Reference proteome</keyword>
<evidence type="ECO:0000313" key="2">
    <source>
        <dbReference type="EMBL" id="CRY67030.1"/>
    </source>
</evidence>
<dbReference type="EMBL" id="CQAZ01000056">
    <property type="protein sequence ID" value="CNI49523.1"/>
    <property type="molecule type" value="Genomic_DNA"/>
</dbReference>
<evidence type="ECO:0000313" key="1">
    <source>
        <dbReference type="EMBL" id="CNI49523.1"/>
    </source>
</evidence>
<dbReference type="Proteomes" id="UP000045840">
    <property type="component" value="Unassembled WGS sequence"/>
</dbReference>
<dbReference type="EMBL" id="CWJL01000009">
    <property type="protein sequence ID" value="CRY67030.1"/>
    <property type="molecule type" value="Genomic_DNA"/>
</dbReference>
<sequence length="33" mass="3617">MDLVLKATGQMKTPIFLLSGFDYCNLSNKLVVG</sequence>
<dbReference type="AlphaFoldDB" id="A0A0T9R842"/>
<gene>
    <name evidence="1" type="ORF">ERS008529_04196</name>
    <name evidence="2" type="ORF">ERS137968_02121</name>
</gene>
<name>A0A0T9R842_9GAMM</name>
<organism evidence="1 4">
    <name type="scientific">Yersinia pekkanenii</name>
    <dbReference type="NCBI Taxonomy" id="1288385"/>
    <lineage>
        <taxon>Bacteria</taxon>
        <taxon>Pseudomonadati</taxon>
        <taxon>Pseudomonadota</taxon>
        <taxon>Gammaproteobacteria</taxon>
        <taxon>Enterobacterales</taxon>
        <taxon>Yersiniaceae</taxon>
        <taxon>Yersinia</taxon>
    </lineage>
</organism>
<proteinExistence type="predicted"/>